<keyword evidence="1" id="KW-0472">Membrane</keyword>
<proteinExistence type="predicted"/>
<accession>A0A3B0CCV2</accession>
<keyword evidence="3" id="KW-1185">Reference proteome</keyword>
<gene>
    <name evidence="2" type="ORF">D7Z94_00545</name>
</gene>
<dbReference type="Proteomes" id="UP000276603">
    <property type="component" value="Unassembled WGS sequence"/>
</dbReference>
<keyword evidence="1" id="KW-1133">Transmembrane helix</keyword>
<protein>
    <submittedName>
        <fullName evidence="2">Uncharacterized protein</fullName>
    </submittedName>
</protein>
<organism evidence="2 3">
    <name type="scientific">Ulvibacterium marinum</name>
    <dbReference type="NCBI Taxonomy" id="2419782"/>
    <lineage>
        <taxon>Bacteria</taxon>
        <taxon>Pseudomonadati</taxon>
        <taxon>Bacteroidota</taxon>
        <taxon>Flavobacteriia</taxon>
        <taxon>Flavobacteriales</taxon>
        <taxon>Flavobacteriaceae</taxon>
        <taxon>Ulvibacterium</taxon>
    </lineage>
</organism>
<comment type="caution">
    <text evidence="2">The sequence shown here is derived from an EMBL/GenBank/DDBJ whole genome shotgun (WGS) entry which is preliminary data.</text>
</comment>
<feature type="transmembrane region" description="Helical" evidence="1">
    <location>
        <begin position="225"/>
        <end position="244"/>
    </location>
</feature>
<dbReference type="EMBL" id="RBCJ01000001">
    <property type="protein sequence ID" value="RKN82378.1"/>
    <property type="molecule type" value="Genomic_DNA"/>
</dbReference>
<evidence type="ECO:0000313" key="2">
    <source>
        <dbReference type="EMBL" id="RKN82378.1"/>
    </source>
</evidence>
<evidence type="ECO:0000313" key="3">
    <source>
        <dbReference type="Proteomes" id="UP000276603"/>
    </source>
</evidence>
<name>A0A3B0CCV2_9FLAO</name>
<keyword evidence="1" id="KW-0812">Transmembrane</keyword>
<evidence type="ECO:0000256" key="1">
    <source>
        <dbReference type="SAM" id="Phobius"/>
    </source>
</evidence>
<reference evidence="2 3" key="1">
    <citation type="submission" date="2018-10" db="EMBL/GenBank/DDBJ databases">
        <title>Ulvibacterium marinum gen. nov., sp. nov., a novel marine bacterium of the family Flavobacteriaceae, isolated from a culture of the green alga Ulva prolifera.</title>
        <authorList>
            <person name="Zhang Z."/>
        </authorList>
    </citation>
    <scope>NUCLEOTIDE SEQUENCE [LARGE SCALE GENOMIC DNA]</scope>
    <source>
        <strain evidence="2 3">CCMM003</strain>
    </source>
</reference>
<sequence length="266" mass="30106">MRFRFKSIKQPDGSRILEASFVATNKKDRKDRVPVYEADINFLNVLGEEKVPLGASKTSKEGIARITLPEDQYYLKDEEGRITLMALFKGTEELDGEEEEISIKDIHLDLGLIEKDSIKTVQVKAHTLDSLGVQIPVEETDIIISVEGMLSKMIIDEGTIEEGGYEFEMPIGLPGDVNGNITVYAIIEDHDDYGDVVQKNTESWGILNEQHKEDENTLWSEAAPIWMYVVLTILLVGIWANFVYTGIHLFKIKKEGEELELKTENE</sequence>
<dbReference type="AlphaFoldDB" id="A0A3B0CCV2"/>